<dbReference type="InterPro" id="IPR000322">
    <property type="entry name" value="Glyco_hydro_31_TIM"/>
</dbReference>
<dbReference type="Proteomes" id="UP000886885">
    <property type="component" value="Chromosome 1D"/>
</dbReference>
<gene>
    <name evidence="5" type="ORF">POTOM_004603</name>
</gene>
<evidence type="ECO:0000313" key="6">
    <source>
        <dbReference type="Proteomes" id="UP000886885"/>
    </source>
</evidence>
<organism evidence="5 6">
    <name type="scientific">Populus tomentosa</name>
    <name type="common">Chinese white poplar</name>
    <dbReference type="NCBI Taxonomy" id="118781"/>
    <lineage>
        <taxon>Eukaryota</taxon>
        <taxon>Viridiplantae</taxon>
        <taxon>Streptophyta</taxon>
        <taxon>Embryophyta</taxon>
        <taxon>Tracheophyta</taxon>
        <taxon>Spermatophyta</taxon>
        <taxon>Magnoliopsida</taxon>
        <taxon>eudicotyledons</taxon>
        <taxon>Gunneridae</taxon>
        <taxon>Pentapetalae</taxon>
        <taxon>rosids</taxon>
        <taxon>fabids</taxon>
        <taxon>Malpighiales</taxon>
        <taxon>Salicaceae</taxon>
        <taxon>Saliceae</taxon>
        <taxon>Populus</taxon>
    </lineage>
</organism>
<dbReference type="Pfam" id="PF01055">
    <property type="entry name" value="Glyco_hydro_31_2nd"/>
    <property type="match status" value="1"/>
</dbReference>
<dbReference type="PANTHER" id="PTHR22762:SF120">
    <property type="entry name" value="HETEROGLYCAN GLUCOSIDASE 1"/>
    <property type="match status" value="1"/>
</dbReference>
<dbReference type="GO" id="GO:0004553">
    <property type="term" value="F:hydrolase activity, hydrolyzing O-glycosyl compounds"/>
    <property type="evidence" value="ECO:0007669"/>
    <property type="project" value="InterPro"/>
</dbReference>
<dbReference type="InterPro" id="IPR033403">
    <property type="entry name" value="DUF5110"/>
</dbReference>
<protein>
    <recommendedName>
        <fullName evidence="7">Heteroglycan glucosidase 1</fullName>
    </recommendedName>
</protein>
<evidence type="ECO:0000259" key="3">
    <source>
        <dbReference type="Pfam" id="PF13802"/>
    </source>
</evidence>
<dbReference type="InterPro" id="IPR025887">
    <property type="entry name" value="Glyco_hydro_31_N_dom"/>
</dbReference>
<proteinExistence type="predicted"/>
<keyword evidence="6" id="KW-1185">Reference proteome</keyword>
<name>A0A8X8AHN2_POPTO</name>
<sequence>METVLVGSSGQQRGLTPTISKLRHRHKLPPLTLSSPLQQPPAHQPLHSLPGSSFSTITRPWLFDFCFLVEFRKRRLHKKLSCRGLMSKMADHDQAKIVAADVVSGDMIFQPILEDGIFRFDCSAEARAASYPSLSFIRSKDRDTPIMSHSVPSYTPTYECVSGKQIVKFEFPDGTTFYGTGEVSGQLERTGKRVFTWNTDAWGYGPGTTSLYQSHPWVLAVLPNGEALGVLADTTLRCEIDLRKESIIQFIAPSSYPVVTFGLFASPTDVLKSLSHAIERLVEKLESREMGISELFLCLRSGHWAINNAGGAMIQMREFARLPELFERRAYHVMLYGWILTTWMAFAVSHLTRHVLCLNDPLLTSSLYFRRGFGFLFGERFRDPQSLVKDLHDDGFKAIWMLDPGIKKEEGYLIYDSGSENDAWIKKADGEPFVGEVWPGPCVFPDFTQSKVRAWWALLVKDFTSNGVDGIWNDMNEPAVFKTVTKTMPESNLHLGDEEIGGCQNHSHYHNVYGMLMARSTYEGMKLANENKRPFVLTRAGFIGSQRYAATWTGDNLSNWEHVHMSISMVLQLGLSGQPLSGPDIGGFAGNATPKLFGRWMGVGAMFPFCRGHSEKSTNDHEPWSFGEEVGDTCLQFDTSHLFLTCDMNLGCEEVCRLALKRRYRLLPHIYTLFYLAHTTGIPVATPTFFADPKDPGLRTTENSFLLGPLLVFSSTIADQGMDRLHPVLPKGIWLRFDFDDSHPDLPTLYLQGGSIIPLAPPHQHVGEANLSDDLTLLVALDQNGHAEGLLFEDEGDGYEFTRGGYLLTHYVAELQSSAVTVRVSHMEGSWKRPRRRLRVQLLLGGGAMLDSWGIDGDVLKINMPTEVEVSTLVSTSEKQYRTRLECAKCIPELEEVSGPKGVVELSKVPVELKNGDWIAKVVPWIGGRIISMEHLPSGTQWLHSRVEIDGYEEYSGSEYRSAGCSEEYSVIEPDLEHAEEDESLILEGNIGGGLVLRRQISILKDNPKILQIDSGIIARSVGAGSGGFSRLVCLRVHPTFTLLHPTETFVSFTSIDGSKHEIWPESGDQFYQENLLPNGEWMLVDQCQGLALVNRFNINEVFKCYIHWGTGTVNLELWSEDRPVSKQSPLTVSHGYEVRGIS</sequence>
<dbReference type="AlphaFoldDB" id="A0A8X8AHN2"/>
<feature type="domain" description="Glycoside hydrolase family 31 N-terminal" evidence="3">
    <location>
        <begin position="162"/>
        <end position="241"/>
    </location>
</feature>
<comment type="caution">
    <text evidence="5">The sequence shown here is derived from an EMBL/GenBank/DDBJ whole genome shotgun (WGS) entry which is preliminary data.</text>
</comment>
<dbReference type="OrthoDB" id="1334205at2759"/>
<dbReference type="CDD" id="cd14752">
    <property type="entry name" value="GH31_N"/>
    <property type="match status" value="1"/>
</dbReference>
<evidence type="ECO:0000256" key="1">
    <source>
        <dbReference type="SAM" id="MobiDB-lite"/>
    </source>
</evidence>
<feature type="domain" description="DUF5110" evidence="4">
    <location>
        <begin position="775"/>
        <end position="843"/>
    </location>
</feature>
<accession>A0A8X8AHN2</accession>
<dbReference type="PANTHER" id="PTHR22762">
    <property type="entry name" value="ALPHA-GLUCOSIDASE"/>
    <property type="match status" value="1"/>
</dbReference>
<evidence type="ECO:0000313" key="5">
    <source>
        <dbReference type="EMBL" id="KAG6788536.1"/>
    </source>
</evidence>
<dbReference type="Pfam" id="PF13802">
    <property type="entry name" value="Gal_mutarotas_2"/>
    <property type="match status" value="1"/>
</dbReference>
<evidence type="ECO:0008006" key="7">
    <source>
        <dbReference type="Google" id="ProtNLM"/>
    </source>
</evidence>
<feature type="compositionally biased region" description="Polar residues" evidence="1">
    <location>
        <begin position="1"/>
        <end position="19"/>
    </location>
</feature>
<dbReference type="GO" id="GO:0005975">
    <property type="term" value="P:carbohydrate metabolic process"/>
    <property type="evidence" value="ECO:0007669"/>
    <property type="project" value="InterPro"/>
</dbReference>
<dbReference type="Pfam" id="PF17137">
    <property type="entry name" value="DUF5110"/>
    <property type="match status" value="1"/>
</dbReference>
<dbReference type="CDD" id="cd06604">
    <property type="entry name" value="GH31_glucosidase_II_MalA"/>
    <property type="match status" value="1"/>
</dbReference>
<feature type="region of interest" description="Disordered" evidence="1">
    <location>
        <begin position="1"/>
        <end position="21"/>
    </location>
</feature>
<feature type="domain" description="Glycoside hydrolase family 31 TIM barrel" evidence="2">
    <location>
        <begin position="378"/>
        <end position="673"/>
    </location>
</feature>
<dbReference type="PROSITE" id="PS00129">
    <property type="entry name" value="GLYCOSYL_HYDROL_F31_1"/>
    <property type="match status" value="1"/>
</dbReference>
<reference evidence="5" key="1">
    <citation type="journal article" date="2020" name="bioRxiv">
        <title>Hybrid origin of Populus tomentosa Carr. identified through genome sequencing and phylogenomic analysis.</title>
        <authorList>
            <person name="An X."/>
            <person name="Gao K."/>
            <person name="Chen Z."/>
            <person name="Li J."/>
            <person name="Yang X."/>
            <person name="Yang X."/>
            <person name="Zhou J."/>
            <person name="Guo T."/>
            <person name="Zhao T."/>
            <person name="Huang S."/>
            <person name="Miao D."/>
            <person name="Khan W.U."/>
            <person name="Rao P."/>
            <person name="Ye M."/>
            <person name="Lei B."/>
            <person name="Liao W."/>
            <person name="Wang J."/>
            <person name="Ji L."/>
            <person name="Li Y."/>
            <person name="Guo B."/>
            <person name="Mustafa N.S."/>
            <person name="Li S."/>
            <person name="Yun Q."/>
            <person name="Keller S.R."/>
            <person name="Mao J."/>
            <person name="Zhang R."/>
            <person name="Strauss S.H."/>
        </authorList>
    </citation>
    <scope>NUCLEOTIDE SEQUENCE</scope>
    <source>
        <strain evidence="5">GM15</strain>
        <tissue evidence="5">Leaf</tissue>
    </source>
</reference>
<dbReference type="EMBL" id="JAAWWB010000002">
    <property type="protein sequence ID" value="KAG6788536.1"/>
    <property type="molecule type" value="Genomic_DNA"/>
</dbReference>
<evidence type="ECO:0000259" key="4">
    <source>
        <dbReference type="Pfam" id="PF17137"/>
    </source>
</evidence>
<evidence type="ECO:0000259" key="2">
    <source>
        <dbReference type="Pfam" id="PF01055"/>
    </source>
</evidence>
<dbReference type="InterPro" id="IPR030458">
    <property type="entry name" value="Glyco_hydro_31_AS"/>
</dbReference>